<proteinExistence type="predicted"/>
<evidence type="ECO:0000313" key="4">
    <source>
        <dbReference type="Proteomes" id="UP000321891"/>
    </source>
</evidence>
<dbReference type="AlphaFoldDB" id="A0A0D6N311"/>
<comment type="caution">
    <text evidence="1">The sequence shown here is derived from an EMBL/GenBank/DDBJ whole genome shotgun (WGS) entry which is preliminary data.</text>
</comment>
<organism evidence="1 3">
    <name type="scientific">Acetobacter cibinongensis</name>
    <dbReference type="NCBI Taxonomy" id="146475"/>
    <lineage>
        <taxon>Bacteria</taxon>
        <taxon>Pseudomonadati</taxon>
        <taxon>Pseudomonadota</taxon>
        <taxon>Alphaproteobacteria</taxon>
        <taxon>Acetobacterales</taxon>
        <taxon>Acetobacteraceae</taxon>
        <taxon>Acetobacter</taxon>
    </lineage>
</organism>
<evidence type="ECO:0000313" key="2">
    <source>
        <dbReference type="EMBL" id="GEL60048.1"/>
    </source>
</evidence>
<evidence type="ECO:0000313" key="3">
    <source>
        <dbReference type="Proteomes" id="UP000032671"/>
    </source>
</evidence>
<sequence length="92" mass="9949">MSNGNVDFDDVSAVLLDITDRTRKWGERSGGVDIQEALGRMNQMAESGINLANQFELERAAGELAEAAAMAACVAIGFKNILRNIPPSKEMH</sequence>
<dbReference type="STRING" id="1231339.Abci_009_015"/>
<accession>A0A6N3SUY3</accession>
<dbReference type="EMBL" id="BAMV01000009">
    <property type="protein sequence ID" value="GAN60110.1"/>
    <property type="molecule type" value="Genomic_DNA"/>
</dbReference>
<evidence type="ECO:0000313" key="1">
    <source>
        <dbReference type="EMBL" id="GAN60110.1"/>
    </source>
</evidence>
<accession>A0A0D6N311</accession>
<name>A0A0D6N311_9PROT</name>
<reference evidence="2 4" key="2">
    <citation type="submission" date="2019-07" db="EMBL/GenBank/DDBJ databases">
        <title>Whole genome shotgun sequence of Acetobacter cibinongensis NBRC 16605.</title>
        <authorList>
            <person name="Hosoyama A."/>
            <person name="Uohara A."/>
            <person name="Ohji S."/>
            <person name="Ichikawa N."/>
        </authorList>
    </citation>
    <scope>NUCLEOTIDE SEQUENCE [LARGE SCALE GENOMIC DNA]</scope>
    <source>
        <strain evidence="2 4">NBRC 16605</strain>
    </source>
</reference>
<reference evidence="1 3" key="1">
    <citation type="submission" date="2012-11" db="EMBL/GenBank/DDBJ databases">
        <title>Whole genome sequence of Acetobacter cibinongensis 4H-1.</title>
        <authorList>
            <person name="Azuma Y."/>
            <person name="Higashiura N."/>
            <person name="Hirakawa H."/>
            <person name="Matsushita K."/>
        </authorList>
    </citation>
    <scope>NUCLEOTIDE SEQUENCE [LARGE SCALE GENOMIC DNA]</scope>
    <source>
        <strain evidence="1 3">4H-1</strain>
    </source>
</reference>
<protein>
    <submittedName>
        <fullName evidence="1">Uncharacterized protein</fullName>
    </submittedName>
</protein>
<keyword evidence="4" id="KW-1185">Reference proteome</keyword>
<dbReference type="Proteomes" id="UP000321891">
    <property type="component" value="Unassembled WGS sequence"/>
</dbReference>
<dbReference type="EMBL" id="BJVU01000020">
    <property type="protein sequence ID" value="GEL60048.1"/>
    <property type="molecule type" value="Genomic_DNA"/>
</dbReference>
<dbReference type="Proteomes" id="UP000032671">
    <property type="component" value="Unassembled WGS sequence"/>
</dbReference>
<gene>
    <name evidence="1" type="ORF">Abci_009_015</name>
    <name evidence="2" type="ORF">ACI01nite_26500</name>
</gene>
<dbReference type="RefSeq" id="WP_048838194.1">
    <property type="nucleotide sequence ID" value="NZ_BAMV01000009.1"/>
</dbReference>